<dbReference type="PROSITE" id="PS50157">
    <property type="entry name" value="ZINC_FINGER_C2H2_2"/>
    <property type="match status" value="2"/>
</dbReference>
<dbReference type="Pfam" id="PF00096">
    <property type="entry name" value="zf-C2H2"/>
    <property type="match status" value="2"/>
</dbReference>
<dbReference type="SMART" id="SM00355">
    <property type="entry name" value="ZnF_C2H2"/>
    <property type="match status" value="5"/>
</dbReference>
<keyword evidence="3" id="KW-0677">Repeat</keyword>
<dbReference type="PANTHER" id="PTHR24394">
    <property type="entry name" value="ZINC FINGER PROTEIN"/>
    <property type="match status" value="1"/>
</dbReference>
<evidence type="ECO:0000256" key="6">
    <source>
        <dbReference type="ARBA" id="ARBA00023242"/>
    </source>
</evidence>
<dbReference type="RefSeq" id="XP_017773293.1">
    <property type="nucleotide sequence ID" value="XM_017917804.1"/>
</dbReference>
<keyword evidence="6" id="KW-0539">Nucleus</keyword>
<accession>A0ABM1MFE3</accession>
<gene>
    <name evidence="10" type="primary">LOC108560315</name>
</gene>
<protein>
    <submittedName>
        <fullName evidence="10">Zinc finger protein 165</fullName>
    </submittedName>
</protein>
<organism evidence="9 10">
    <name type="scientific">Nicrophorus vespilloides</name>
    <name type="common">Boreal carrion beetle</name>
    <dbReference type="NCBI Taxonomy" id="110193"/>
    <lineage>
        <taxon>Eukaryota</taxon>
        <taxon>Metazoa</taxon>
        <taxon>Ecdysozoa</taxon>
        <taxon>Arthropoda</taxon>
        <taxon>Hexapoda</taxon>
        <taxon>Insecta</taxon>
        <taxon>Pterygota</taxon>
        <taxon>Neoptera</taxon>
        <taxon>Endopterygota</taxon>
        <taxon>Coleoptera</taxon>
        <taxon>Polyphaga</taxon>
        <taxon>Staphyliniformia</taxon>
        <taxon>Silphidae</taxon>
        <taxon>Nicrophorinae</taxon>
        <taxon>Nicrophorus</taxon>
    </lineage>
</organism>
<evidence type="ECO:0000313" key="10">
    <source>
        <dbReference type="RefSeq" id="XP_017773293.1"/>
    </source>
</evidence>
<evidence type="ECO:0000256" key="4">
    <source>
        <dbReference type="ARBA" id="ARBA00022771"/>
    </source>
</evidence>
<evidence type="ECO:0000256" key="7">
    <source>
        <dbReference type="PROSITE-ProRule" id="PRU00042"/>
    </source>
</evidence>
<dbReference type="PROSITE" id="PS00028">
    <property type="entry name" value="ZINC_FINGER_C2H2_1"/>
    <property type="match status" value="2"/>
</dbReference>
<proteinExistence type="predicted"/>
<keyword evidence="2" id="KW-0479">Metal-binding</keyword>
<dbReference type="Gene3D" id="3.30.160.60">
    <property type="entry name" value="Classic Zinc Finger"/>
    <property type="match status" value="1"/>
</dbReference>
<dbReference type="Proteomes" id="UP000695000">
    <property type="component" value="Unplaced"/>
</dbReference>
<dbReference type="GeneID" id="108560315"/>
<evidence type="ECO:0000256" key="2">
    <source>
        <dbReference type="ARBA" id="ARBA00022723"/>
    </source>
</evidence>
<evidence type="ECO:0000256" key="1">
    <source>
        <dbReference type="ARBA" id="ARBA00004123"/>
    </source>
</evidence>
<dbReference type="SUPFAM" id="SSF57667">
    <property type="entry name" value="beta-beta-alpha zinc fingers"/>
    <property type="match status" value="1"/>
</dbReference>
<feature type="domain" description="C2H2-type" evidence="8">
    <location>
        <begin position="185"/>
        <end position="207"/>
    </location>
</feature>
<sequence>MDEIKDDDANSDHQEVTVEVIPDTVGDIIYLQDSIKCEPMLPSDDEDNENEEQTEYEIGSVDASKLRSRDLVLDQSETFVLLSGSNGLLHNDTVKLEGVKEEPGLFQYECGMCHMKTDTLASLQQHNSIHDSEICLKCNKEYPKEEIYKHYKREHLEITCETCNWIIIGQRNYASHVRQHDYRKYVCSTCSAIFTNGKKLMKHMETHGTVLLYACNKCGEPFSSTQEVTSHLRQVHGGRRC</sequence>
<dbReference type="PANTHER" id="PTHR24394:SF29">
    <property type="entry name" value="MYONEURIN"/>
    <property type="match status" value="1"/>
</dbReference>
<keyword evidence="9" id="KW-1185">Reference proteome</keyword>
<keyword evidence="5" id="KW-0862">Zinc</keyword>
<dbReference type="InterPro" id="IPR036236">
    <property type="entry name" value="Znf_C2H2_sf"/>
</dbReference>
<dbReference type="InterPro" id="IPR013087">
    <property type="entry name" value="Znf_C2H2_type"/>
</dbReference>
<name>A0ABM1MFE3_NICVS</name>
<feature type="domain" description="C2H2-type" evidence="8">
    <location>
        <begin position="213"/>
        <end position="241"/>
    </location>
</feature>
<evidence type="ECO:0000259" key="8">
    <source>
        <dbReference type="PROSITE" id="PS50157"/>
    </source>
</evidence>
<evidence type="ECO:0000256" key="5">
    <source>
        <dbReference type="ARBA" id="ARBA00022833"/>
    </source>
</evidence>
<comment type="subcellular location">
    <subcellularLocation>
        <location evidence="1">Nucleus</location>
    </subcellularLocation>
</comment>
<evidence type="ECO:0000256" key="3">
    <source>
        <dbReference type="ARBA" id="ARBA00022737"/>
    </source>
</evidence>
<reference evidence="10" key="1">
    <citation type="submission" date="2025-08" db="UniProtKB">
        <authorList>
            <consortium name="RefSeq"/>
        </authorList>
    </citation>
    <scope>IDENTIFICATION</scope>
    <source>
        <tissue evidence="10">Whole Larva</tissue>
    </source>
</reference>
<keyword evidence="4 7" id="KW-0863">Zinc-finger</keyword>
<evidence type="ECO:0000313" key="9">
    <source>
        <dbReference type="Proteomes" id="UP000695000"/>
    </source>
</evidence>